<feature type="domain" description="CheW-like" evidence="2">
    <location>
        <begin position="12"/>
        <end position="161"/>
    </location>
</feature>
<dbReference type="Pfam" id="PF01584">
    <property type="entry name" value="CheW"/>
    <property type="match status" value="3"/>
</dbReference>
<protein>
    <submittedName>
        <fullName evidence="3">Chemotaxis protein CheW</fullName>
    </submittedName>
</protein>
<comment type="caution">
    <text evidence="3">The sequence shown here is derived from an EMBL/GenBank/DDBJ whole genome shotgun (WGS) entry which is preliminary data.</text>
</comment>
<dbReference type="OrthoDB" id="3276128at2"/>
<dbReference type="EMBL" id="QZEZ01000001">
    <property type="protein sequence ID" value="RJK97692.1"/>
    <property type="molecule type" value="Genomic_DNA"/>
</dbReference>
<dbReference type="RefSeq" id="WP_119948618.1">
    <property type="nucleotide sequence ID" value="NZ_QZEZ01000001.1"/>
</dbReference>
<dbReference type="InterPro" id="IPR002545">
    <property type="entry name" value="CheW-lke_dom"/>
</dbReference>
<dbReference type="Proteomes" id="UP000265614">
    <property type="component" value="Unassembled WGS sequence"/>
</dbReference>
<reference evidence="3 4" key="1">
    <citation type="submission" date="2018-09" db="EMBL/GenBank/DDBJ databases">
        <title>YIM 75000 draft genome.</title>
        <authorList>
            <person name="Tang S."/>
            <person name="Feng Y."/>
        </authorList>
    </citation>
    <scope>NUCLEOTIDE SEQUENCE [LARGE SCALE GENOMIC DNA]</scope>
    <source>
        <strain evidence="3 4">YIM 75000</strain>
    </source>
</reference>
<name>A0A3A3Z2S5_9ACTN</name>
<evidence type="ECO:0000259" key="2">
    <source>
        <dbReference type="PROSITE" id="PS50851"/>
    </source>
</evidence>
<dbReference type="InterPro" id="IPR036061">
    <property type="entry name" value="CheW-like_dom_sf"/>
</dbReference>
<evidence type="ECO:0000313" key="4">
    <source>
        <dbReference type="Proteomes" id="UP000265614"/>
    </source>
</evidence>
<dbReference type="Gene3D" id="2.40.50.180">
    <property type="entry name" value="CheA-289, Domain 4"/>
    <property type="match status" value="2"/>
</dbReference>
<evidence type="ECO:0000256" key="1">
    <source>
        <dbReference type="SAM" id="MobiDB-lite"/>
    </source>
</evidence>
<dbReference type="GO" id="GO:0007165">
    <property type="term" value="P:signal transduction"/>
    <property type="evidence" value="ECO:0007669"/>
    <property type="project" value="InterPro"/>
</dbReference>
<feature type="region of interest" description="Disordered" evidence="1">
    <location>
        <begin position="511"/>
        <end position="532"/>
    </location>
</feature>
<evidence type="ECO:0000313" key="3">
    <source>
        <dbReference type="EMBL" id="RJK97692.1"/>
    </source>
</evidence>
<proteinExistence type="predicted"/>
<feature type="compositionally biased region" description="Low complexity" evidence="1">
    <location>
        <begin position="519"/>
        <end position="532"/>
    </location>
</feature>
<sequence>MSERAGGPPAEDDVYGLLRIAGSDVGLPLAALREVVPCPQVLAAVPARAPGLVGAMELRGLVVPVVDLAALLGAPARVGDAGDGPERVVVLAAADDHLVGVLADEVVGITRLPDEELLPVRAAALDGGPGPLLLSHWFRHPDSGAVVSVLDAARLLALPGVPVVRDRARPEEGGALPTGGTPAPGLPGTGPRLTLTVVRCGDHVLGLDVEHVHTTLPGAEPEPSVLAGGACTGTTTFSGREVPVVDPLQVLGLGARAGVPAGAGLVLDTGTGYVVLAVDTLLDLAEVPAEDVLPLPASAIGRGDLVPALVDLPGAGQALVVDGAALRAEPSLTALGSLNTQVDGADDPAVAGLDADVAGRAAAALAAEPHLSYSAGADVLSPVGQVAEILPLPADVTATGAHPALRGVLVHRRAAVPVLCLPTLLGVAPRPDQGEGCLLLVHGERGPVAFAIDALRTIVHPTWQDEERPKGTPSTPGDVLRCSPLAVVEEPAQLLPVVDLLGLARMVEGAEEGDGGDGAAAPPGAPLARLAG</sequence>
<dbReference type="PANTHER" id="PTHR22617:SF23">
    <property type="entry name" value="CHEMOTAXIS PROTEIN CHEW"/>
    <property type="match status" value="1"/>
</dbReference>
<dbReference type="GO" id="GO:0005829">
    <property type="term" value="C:cytosol"/>
    <property type="evidence" value="ECO:0007669"/>
    <property type="project" value="TreeGrafter"/>
</dbReference>
<keyword evidence="4" id="KW-1185">Reference proteome</keyword>
<gene>
    <name evidence="3" type="ORF">D5H78_01370</name>
</gene>
<dbReference type="AlphaFoldDB" id="A0A3A3Z2S5"/>
<feature type="domain" description="CheW-like" evidence="2">
    <location>
        <begin position="192"/>
        <end position="332"/>
    </location>
</feature>
<dbReference type="InterPro" id="IPR039315">
    <property type="entry name" value="CheW"/>
</dbReference>
<dbReference type="SUPFAM" id="SSF50341">
    <property type="entry name" value="CheW-like"/>
    <property type="match status" value="3"/>
</dbReference>
<accession>A0A3A3Z2S5</accession>
<feature type="region of interest" description="Disordered" evidence="1">
    <location>
        <begin position="168"/>
        <end position="189"/>
    </location>
</feature>
<feature type="compositionally biased region" description="Low complexity" evidence="1">
    <location>
        <begin position="173"/>
        <end position="183"/>
    </location>
</feature>
<dbReference type="PANTHER" id="PTHR22617">
    <property type="entry name" value="CHEMOTAXIS SENSOR HISTIDINE KINASE-RELATED"/>
    <property type="match status" value="1"/>
</dbReference>
<dbReference type="SMART" id="SM00260">
    <property type="entry name" value="CheW"/>
    <property type="match status" value="1"/>
</dbReference>
<organism evidence="3 4">
    <name type="scientific">Vallicoccus soli</name>
    <dbReference type="NCBI Taxonomy" id="2339232"/>
    <lineage>
        <taxon>Bacteria</taxon>
        <taxon>Bacillati</taxon>
        <taxon>Actinomycetota</taxon>
        <taxon>Actinomycetes</taxon>
        <taxon>Motilibacterales</taxon>
        <taxon>Vallicoccaceae</taxon>
        <taxon>Vallicoccus</taxon>
    </lineage>
</organism>
<dbReference type="PROSITE" id="PS50851">
    <property type="entry name" value="CHEW"/>
    <property type="match status" value="2"/>
</dbReference>
<dbReference type="GO" id="GO:0006935">
    <property type="term" value="P:chemotaxis"/>
    <property type="evidence" value="ECO:0007669"/>
    <property type="project" value="InterPro"/>
</dbReference>